<accession>A0A518D5F8</accession>
<name>A0A518D5F8_9BACT</name>
<keyword evidence="3" id="KW-1185">Reference proteome</keyword>
<dbReference type="RefSeq" id="WP_145280168.1">
    <property type="nucleotide sequence ID" value="NZ_CP036291.1"/>
</dbReference>
<dbReference type="KEGG" id="pnd:Pla175_00530"/>
<evidence type="ECO:0000259" key="1">
    <source>
        <dbReference type="PROSITE" id="PS51186"/>
    </source>
</evidence>
<dbReference type="OrthoDB" id="9798081at2"/>
<evidence type="ECO:0000313" key="2">
    <source>
        <dbReference type="EMBL" id="QDU86703.1"/>
    </source>
</evidence>
<keyword evidence="2" id="KW-0808">Transferase</keyword>
<dbReference type="InterPro" id="IPR000182">
    <property type="entry name" value="GNAT_dom"/>
</dbReference>
<dbReference type="EMBL" id="CP036291">
    <property type="protein sequence ID" value="QDU86703.1"/>
    <property type="molecule type" value="Genomic_DNA"/>
</dbReference>
<dbReference type="PANTHER" id="PTHR43792:SF13">
    <property type="entry name" value="ACETYLTRANSFERASE"/>
    <property type="match status" value="1"/>
</dbReference>
<dbReference type="Pfam" id="PF13302">
    <property type="entry name" value="Acetyltransf_3"/>
    <property type="match status" value="1"/>
</dbReference>
<dbReference type="AlphaFoldDB" id="A0A518D5F8"/>
<feature type="domain" description="N-acetyltransferase" evidence="1">
    <location>
        <begin position="7"/>
        <end position="149"/>
    </location>
</feature>
<reference evidence="2 3" key="1">
    <citation type="submission" date="2019-02" db="EMBL/GenBank/DDBJ databases">
        <title>Deep-cultivation of Planctomycetes and their phenomic and genomic characterization uncovers novel biology.</title>
        <authorList>
            <person name="Wiegand S."/>
            <person name="Jogler M."/>
            <person name="Boedeker C."/>
            <person name="Pinto D."/>
            <person name="Vollmers J."/>
            <person name="Rivas-Marin E."/>
            <person name="Kohn T."/>
            <person name="Peeters S.H."/>
            <person name="Heuer A."/>
            <person name="Rast P."/>
            <person name="Oberbeckmann S."/>
            <person name="Bunk B."/>
            <person name="Jeske O."/>
            <person name="Meyerdierks A."/>
            <person name="Storesund J.E."/>
            <person name="Kallscheuer N."/>
            <person name="Luecker S."/>
            <person name="Lage O.M."/>
            <person name="Pohl T."/>
            <person name="Merkel B.J."/>
            <person name="Hornburger P."/>
            <person name="Mueller R.-W."/>
            <person name="Bruemmer F."/>
            <person name="Labrenz M."/>
            <person name="Spormann A.M."/>
            <person name="Op den Camp H."/>
            <person name="Overmann J."/>
            <person name="Amann R."/>
            <person name="Jetten M.S.M."/>
            <person name="Mascher T."/>
            <person name="Medema M.H."/>
            <person name="Devos D.P."/>
            <person name="Kaster A.-K."/>
            <person name="Ovreas L."/>
            <person name="Rohde M."/>
            <person name="Galperin M.Y."/>
            <person name="Jogler C."/>
        </authorList>
    </citation>
    <scope>NUCLEOTIDE SEQUENCE [LARGE SCALE GENOMIC DNA]</scope>
    <source>
        <strain evidence="2 3">Pla175</strain>
    </source>
</reference>
<dbReference type="InterPro" id="IPR051531">
    <property type="entry name" value="N-acetyltransferase"/>
</dbReference>
<dbReference type="PANTHER" id="PTHR43792">
    <property type="entry name" value="GNAT FAMILY, PUTATIVE (AFU_ORTHOLOGUE AFUA_3G00765)-RELATED-RELATED"/>
    <property type="match status" value="1"/>
</dbReference>
<dbReference type="Gene3D" id="3.40.630.30">
    <property type="match status" value="1"/>
</dbReference>
<gene>
    <name evidence="2" type="ORF">Pla175_00530</name>
</gene>
<dbReference type="Proteomes" id="UP000317429">
    <property type="component" value="Chromosome"/>
</dbReference>
<dbReference type="PROSITE" id="PS51186">
    <property type="entry name" value="GNAT"/>
    <property type="match status" value="1"/>
</dbReference>
<organism evidence="2 3">
    <name type="scientific">Pirellulimonas nuda</name>
    <dbReference type="NCBI Taxonomy" id="2528009"/>
    <lineage>
        <taxon>Bacteria</taxon>
        <taxon>Pseudomonadati</taxon>
        <taxon>Planctomycetota</taxon>
        <taxon>Planctomycetia</taxon>
        <taxon>Pirellulales</taxon>
        <taxon>Lacipirellulaceae</taxon>
        <taxon>Pirellulimonas</taxon>
    </lineage>
</organism>
<proteinExistence type="predicted"/>
<protein>
    <submittedName>
        <fullName evidence="2">Acetyltransferase (GNAT) family protein</fullName>
    </submittedName>
</protein>
<sequence>MSDRLIAIGEDGSPEEPVDGPAELLRTVQEGCAALYRRHGHNPPWIVYLYLVDGACVGSCAFKSPPADDRVEIAYFTLPGFEGRGHATAMARRLVDIAREADHAIELVAQTLPEPNASTAILTKLGFCYSHDAHDPEVGRVWEWRLRAGVV</sequence>
<dbReference type="SUPFAM" id="SSF55729">
    <property type="entry name" value="Acyl-CoA N-acyltransferases (Nat)"/>
    <property type="match status" value="1"/>
</dbReference>
<evidence type="ECO:0000313" key="3">
    <source>
        <dbReference type="Proteomes" id="UP000317429"/>
    </source>
</evidence>
<dbReference type="CDD" id="cd04301">
    <property type="entry name" value="NAT_SF"/>
    <property type="match status" value="1"/>
</dbReference>
<dbReference type="GO" id="GO:0016747">
    <property type="term" value="F:acyltransferase activity, transferring groups other than amino-acyl groups"/>
    <property type="evidence" value="ECO:0007669"/>
    <property type="project" value="InterPro"/>
</dbReference>
<dbReference type="InterPro" id="IPR016181">
    <property type="entry name" value="Acyl_CoA_acyltransferase"/>
</dbReference>